<name>A0AAD4G7S1_BOLED</name>
<keyword evidence="4" id="KW-1185">Reference proteome</keyword>
<feature type="compositionally biased region" description="Pro residues" evidence="2">
    <location>
        <begin position="1"/>
        <end position="13"/>
    </location>
</feature>
<evidence type="ECO:0000256" key="2">
    <source>
        <dbReference type="SAM" id="MobiDB-lite"/>
    </source>
</evidence>
<evidence type="ECO:0000313" key="3">
    <source>
        <dbReference type="EMBL" id="KAF8426796.1"/>
    </source>
</evidence>
<dbReference type="GO" id="GO:0006310">
    <property type="term" value="P:DNA recombination"/>
    <property type="evidence" value="ECO:0007669"/>
    <property type="project" value="InterPro"/>
</dbReference>
<keyword evidence="1" id="KW-0436">Ligase</keyword>
<dbReference type="GO" id="GO:0003910">
    <property type="term" value="F:DNA ligase (ATP) activity"/>
    <property type="evidence" value="ECO:0007669"/>
    <property type="project" value="InterPro"/>
</dbReference>
<dbReference type="Gene3D" id="1.10.3260.10">
    <property type="entry name" value="DNA ligase, ATP-dependent, N-terminal domain"/>
    <property type="match status" value="1"/>
</dbReference>
<comment type="caution">
    <text evidence="3">The sequence shown here is derived from an EMBL/GenBank/DDBJ whole genome shotgun (WGS) entry which is preliminary data.</text>
</comment>
<sequence>MMQPTPAPSSPPRSPDRPAKKQYIQHHLRTAQRPFFGPIRPVYQINRRAQARASKWFTLWREQVGCGLYPVLRLILLPYGSGEIYIYKQKDRGRAMYGLKEKNLAKTYIKLIPLGMIWMQFDS</sequence>
<dbReference type="InterPro" id="IPR036599">
    <property type="entry name" value="DNA_ligase_N_sf"/>
</dbReference>
<gene>
    <name evidence="3" type="ORF">L210DRAFT_3565841</name>
</gene>
<proteinExistence type="predicted"/>
<evidence type="ECO:0000313" key="4">
    <source>
        <dbReference type="Proteomes" id="UP001194468"/>
    </source>
</evidence>
<dbReference type="GO" id="GO:0003677">
    <property type="term" value="F:DNA binding"/>
    <property type="evidence" value="ECO:0007669"/>
    <property type="project" value="InterPro"/>
</dbReference>
<organism evidence="3 4">
    <name type="scientific">Boletus edulis BED1</name>
    <dbReference type="NCBI Taxonomy" id="1328754"/>
    <lineage>
        <taxon>Eukaryota</taxon>
        <taxon>Fungi</taxon>
        <taxon>Dikarya</taxon>
        <taxon>Basidiomycota</taxon>
        <taxon>Agaricomycotina</taxon>
        <taxon>Agaricomycetes</taxon>
        <taxon>Agaricomycetidae</taxon>
        <taxon>Boletales</taxon>
        <taxon>Boletineae</taxon>
        <taxon>Boletaceae</taxon>
        <taxon>Boletoideae</taxon>
        <taxon>Boletus</taxon>
    </lineage>
</organism>
<accession>A0AAD4G7S1</accession>
<dbReference type="EMBL" id="WHUW01000085">
    <property type="protein sequence ID" value="KAF8426796.1"/>
    <property type="molecule type" value="Genomic_DNA"/>
</dbReference>
<reference evidence="3" key="1">
    <citation type="submission" date="2019-10" db="EMBL/GenBank/DDBJ databases">
        <authorList>
            <consortium name="DOE Joint Genome Institute"/>
            <person name="Kuo A."/>
            <person name="Miyauchi S."/>
            <person name="Kiss E."/>
            <person name="Drula E."/>
            <person name="Kohler A."/>
            <person name="Sanchez-Garcia M."/>
            <person name="Andreopoulos B."/>
            <person name="Barry K.W."/>
            <person name="Bonito G."/>
            <person name="Buee M."/>
            <person name="Carver A."/>
            <person name="Chen C."/>
            <person name="Cichocki N."/>
            <person name="Clum A."/>
            <person name="Culley D."/>
            <person name="Crous P.W."/>
            <person name="Fauchery L."/>
            <person name="Girlanda M."/>
            <person name="Hayes R."/>
            <person name="Keri Z."/>
            <person name="LaButti K."/>
            <person name="Lipzen A."/>
            <person name="Lombard V."/>
            <person name="Magnuson J."/>
            <person name="Maillard F."/>
            <person name="Morin E."/>
            <person name="Murat C."/>
            <person name="Nolan M."/>
            <person name="Ohm R."/>
            <person name="Pangilinan J."/>
            <person name="Pereira M."/>
            <person name="Perotto S."/>
            <person name="Peter M."/>
            <person name="Riley R."/>
            <person name="Sitrit Y."/>
            <person name="Stielow B."/>
            <person name="Szollosi G."/>
            <person name="Zifcakova L."/>
            <person name="Stursova M."/>
            <person name="Spatafora J.W."/>
            <person name="Tedersoo L."/>
            <person name="Vaario L.-M."/>
            <person name="Yamada A."/>
            <person name="Yan M."/>
            <person name="Wang P."/>
            <person name="Xu J."/>
            <person name="Bruns T."/>
            <person name="Baldrian P."/>
            <person name="Vilgalys R."/>
            <person name="Henrissat B."/>
            <person name="Grigoriev I.V."/>
            <person name="Hibbett D."/>
            <person name="Nagy L.G."/>
            <person name="Martin F.M."/>
        </authorList>
    </citation>
    <scope>NUCLEOTIDE SEQUENCE</scope>
    <source>
        <strain evidence="3">BED1</strain>
    </source>
</reference>
<dbReference type="GO" id="GO:0006281">
    <property type="term" value="P:DNA repair"/>
    <property type="evidence" value="ECO:0007669"/>
    <property type="project" value="InterPro"/>
</dbReference>
<evidence type="ECO:0000256" key="1">
    <source>
        <dbReference type="ARBA" id="ARBA00022598"/>
    </source>
</evidence>
<dbReference type="AlphaFoldDB" id="A0AAD4G7S1"/>
<reference evidence="3" key="2">
    <citation type="journal article" date="2020" name="Nat. Commun.">
        <title>Large-scale genome sequencing of mycorrhizal fungi provides insights into the early evolution of symbiotic traits.</title>
        <authorList>
            <person name="Miyauchi S."/>
            <person name="Kiss E."/>
            <person name="Kuo A."/>
            <person name="Drula E."/>
            <person name="Kohler A."/>
            <person name="Sanchez-Garcia M."/>
            <person name="Morin E."/>
            <person name="Andreopoulos B."/>
            <person name="Barry K.W."/>
            <person name="Bonito G."/>
            <person name="Buee M."/>
            <person name="Carver A."/>
            <person name="Chen C."/>
            <person name="Cichocki N."/>
            <person name="Clum A."/>
            <person name="Culley D."/>
            <person name="Crous P.W."/>
            <person name="Fauchery L."/>
            <person name="Girlanda M."/>
            <person name="Hayes R.D."/>
            <person name="Keri Z."/>
            <person name="LaButti K."/>
            <person name="Lipzen A."/>
            <person name="Lombard V."/>
            <person name="Magnuson J."/>
            <person name="Maillard F."/>
            <person name="Murat C."/>
            <person name="Nolan M."/>
            <person name="Ohm R.A."/>
            <person name="Pangilinan J."/>
            <person name="Pereira M.F."/>
            <person name="Perotto S."/>
            <person name="Peter M."/>
            <person name="Pfister S."/>
            <person name="Riley R."/>
            <person name="Sitrit Y."/>
            <person name="Stielow J.B."/>
            <person name="Szollosi G."/>
            <person name="Zifcakova L."/>
            <person name="Stursova M."/>
            <person name="Spatafora J.W."/>
            <person name="Tedersoo L."/>
            <person name="Vaario L.M."/>
            <person name="Yamada A."/>
            <person name="Yan M."/>
            <person name="Wang P."/>
            <person name="Xu J."/>
            <person name="Bruns T."/>
            <person name="Baldrian P."/>
            <person name="Vilgalys R."/>
            <person name="Dunand C."/>
            <person name="Henrissat B."/>
            <person name="Grigoriev I.V."/>
            <person name="Hibbett D."/>
            <person name="Nagy L.G."/>
            <person name="Martin F.M."/>
        </authorList>
    </citation>
    <scope>NUCLEOTIDE SEQUENCE</scope>
    <source>
        <strain evidence="3">BED1</strain>
    </source>
</reference>
<feature type="region of interest" description="Disordered" evidence="2">
    <location>
        <begin position="1"/>
        <end position="23"/>
    </location>
</feature>
<protein>
    <submittedName>
        <fullName evidence="3">Uncharacterized protein</fullName>
    </submittedName>
</protein>
<dbReference type="Proteomes" id="UP001194468">
    <property type="component" value="Unassembled WGS sequence"/>
</dbReference>